<keyword evidence="2" id="KW-1185">Reference proteome</keyword>
<gene>
    <name evidence="1" type="ORF">LARSCL_LOCUS7596</name>
</gene>
<dbReference type="EMBL" id="CAXIEN010000078">
    <property type="protein sequence ID" value="CAL1274675.1"/>
    <property type="molecule type" value="Genomic_DNA"/>
</dbReference>
<dbReference type="Proteomes" id="UP001497382">
    <property type="component" value="Unassembled WGS sequence"/>
</dbReference>
<proteinExistence type="predicted"/>
<evidence type="ECO:0000313" key="2">
    <source>
        <dbReference type="Proteomes" id="UP001497382"/>
    </source>
</evidence>
<organism evidence="1 2">
    <name type="scientific">Larinioides sclopetarius</name>
    <dbReference type="NCBI Taxonomy" id="280406"/>
    <lineage>
        <taxon>Eukaryota</taxon>
        <taxon>Metazoa</taxon>
        <taxon>Ecdysozoa</taxon>
        <taxon>Arthropoda</taxon>
        <taxon>Chelicerata</taxon>
        <taxon>Arachnida</taxon>
        <taxon>Araneae</taxon>
        <taxon>Araneomorphae</taxon>
        <taxon>Entelegynae</taxon>
        <taxon>Araneoidea</taxon>
        <taxon>Araneidae</taxon>
        <taxon>Larinioides</taxon>
    </lineage>
</organism>
<evidence type="ECO:0000313" key="1">
    <source>
        <dbReference type="EMBL" id="CAL1274675.1"/>
    </source>
</evidence>
<accession>A0AAV1ZS63</accession>
<sequence length="364" mass="42350">MQNAPGIMRMYWNVINDEMARHSVKEDEVRIALRRVKDAYLPMRERSLKTHCSDRFNALADCYAYLHLYAPLHTSMAYDIMSWILSEIPGWFRTFLSSHELLKICSLGGGPGADVIGVVTALQDEFGYINTFANIVDIFSAWSRTFQAVLHKMTSGYYGDKGRCLSSQFFKWSYITSDLLCERDQDVNAAITDAGLVIMSKFISAVASQNASKMIKDIFKRMKPGAILLYIDNDGGEHHKVVSTIASECHLVPLLRPLQHHQYRNEGLRINRFGTWSCCETKITVQIMEKRCEFPPVWNHFLFPQAETNNRDLHLLGRKVRNVDQHSYTFDRRIRQRRNKYKRRRRNRKPHFKNFLVLRSKKGC</sequence>
<reference evidence="1 2" key="1">
    <citation type="submission" date="2024-04" db="EMBL/GenBank/DDBJ databases">
        <authorList>
            <person name="Rising A."/>
            <person name="Reimegard J."/>
            <person name="Sonavane S."/>
            <person name="Akerstrom W."/>
            <person name="Nylinder S."/>
            <person name="Hedman E."/>
            <person name="Kallberg Y."/>
        </authorList>
    </citation>
    <scope>NUCLEOTIDE SEQUENCE [LARGE SCALE GENOMIC DNA]</scope>
</reference>
<protein>
    <submittedName>
        <fullName evidence="1">Uncharacterized protein</fullName>
    </submittedName>
</protein>
<dbReference type="AlphaFoldDB" id="A0AAV1ZS63"/>
<comment type="caution">
    <text evidence="1">The sequence shown here is derived from an EMBL/GenBank/DDBJ whole genome shotgun (WGS) entry which is preliminary data.</text>
</comment>
<name>A0AAV1ZS63_9ARAC</name>